<evidence type="ECO:0000313" key="3">
    <source>
        <dbReference type="EMBL" id="KAK9667915.1"/>
    </source>
</evidence>
<accession>A0AAW1GV69</accession>
<protein>
    <recommendedName>
        <fullName evidence="2">TTF-type domain-containing protein</fullName>
    </recommendedName>
</protein>
<organism evidence="3 4">
    <name type="scientific">Saponaria officinalis</name>
    <name type="common">Common soapwort</name>
    <name type="synonym">Lychnis saponaria</name>
    <dbReference type="NCBI Taxonomy" id="3572"/>
    <lineage>
        <taxon>Eukaryota</taxon>
        <taxon>Viridiplantae</taxon>
        <taxon>Streptophyta</taxon>
        <taxon>Embryophyta</taxon>
        <taxon>Tracheophyta</taxon>
        <taxon>Spermatophyta</taxon>
        <taxon>Magnoliopsida</taxon>
        <taxon>eudicotyledons</taxon>
        <taxon>Gunneridae</taxon>
        <taxon>Pentapetalae</taxon>
        <taxon>Caryophyllales</taxon>
        <taxon>Caryophyllaceae</taxon>
        <taxon>Caryophylleae</taxon>
        <taxon>Saponaria</taxon>
    </lineage>
</organism>
<feature type="non-terminal residue" evidence="3">
    <location>
        <position position="1"/>
    </location>
</feature>
<dbReference type="EMBL" id="JBDFQZ010000013">
    <property type="protein sequence ID" value="KAK9667915.1"/>
    <property type="molecule type" value="Genomic_DNA"/>
</dbReference>
<evidence type="ECO:0000256" key="1">
    <source>
        <dbReference type="SAM" id="MobiDB-lite"/>
    </source>
</evidence>
<keyword evidence="4" id="KW-1185">Reference proteome</keyword>
<feature type="compositionally biased region" description="Acidic residues" evidence="1">
    <location>
        <begin position="1"/>
        <end position="15"/>
    </location>
</feature>
<evidence type="ECO:0000313" key="4">
    <source>
        <dbReference type="Proteomes" id="UP001443914"/>
    </source>
</evidence>
<dbReference type="AlphaFoldDB" id="A0AAW1GV69"/>
<dbReference type="SMART" id="SM00597">
    <property type="entry name" value="ZnF_TTF"/>
    <property type="match status" value="1"/>
</dbReference>
<sequence>NLVADDDYVTLDDDNIDKNDKNDDEDVNDDIGTVNNDKEPNFNSDKTACGDSEEKHNDLNDVSHTSNMLNIFNPKNWDALDVHMIEMLAIRGPKRDMPFKRGPKDKHSRSFNASWYTRTLSNGEKCDRDWLVYSKELDKIFCFCCKIFRKGTAIGKLANEGFSDWHHLSERIKDHELGIEHINNMIAWYDLRER</sequence>
<name>A0AAW1GV69_SAPOF</name>
<reference evidence="3" key="1">
    <citation type="submission" date="2024-03" db="EMBL/GenBank/DDBJ databases">
        <title>WGS assembly of Saponaria officinalis var. Norfolk2.</title>
        <authorList>
            <person name="Jenkins J."/>
            <person name="Shu S."/>
            <person name="Grimwood J."/>
            <person name="Barry K."/>
            <person name="Goodstein D."/>
            <person name="Schmutz J."/>
            <person name="Leebens-Mack J."/>
            <person name="Osbourn A."/>
        </authorList>
    </citation>
    <scope>NUCLEOTIDE SEQUENCE [LARGE SCALE GENOMIC DNA]</scope>
    <source>
        <strain evidence="3">JIC</strain>
    </source>
</reference>
<evidence type="ECO:0000259" key="2">
    <source>
        <dbReference type="SMART" id="SM00597"/>
    </source>
</evidence>
<proteinExistence type="predicted"/>
<feature type="domain" description="TTF-type" evidence="2">
    <location>
        <begin position="107"/>
        <end position="193"/>
    </location>
</feature>
<comment type="caution">
    <text evidence="3">The sequence shown here is derived from an EMBL/GenBank/DDBJ whole genome shotgun (WGS) entry which is preliminary data.</text>
</comment>
<dbReference type="Proteomes" id="UP001443914">
    <property type="component" value="Unassembled WGS sequence"/>
</dbReference>
<feature type="region of interest" description="Disordered" evidence="1">
    <location>
        <begin position="1"/>
        <end position="56"/>
    </location>
</feature>
<feature type="non-terminal residue" evidence="3">
    <location>
        <position position="194"/>
    </location>
</feature>
<dbReference type="InterPro" id="IPR006580">
    <property type="entry name" value="Znf_TTF"/>
</dbReference>
<gene>
    <name evidence="3" type="ORF">RND81_13G020600</name>
</gene>